<dbReference type="NCBIfam" id="NF047422">
    <property type="entry name" value="YfmF_fam"/>
    <property type="match status" value="1"/>
</dbReference>
<keyword evidence="3" id="KW-1185">Reference proteome</keyword>
<accession>A0A1L8TGL5</accession>
<name>A0A1L8TGL5_9ENTE</name>
<evidence type="ECO:0000313" key="3">
    <source>
        <dbReference type="Proteomes" id="UP000182077"/>
    </source>
</evidence>
<evidence type="ECO:0000259" key="1">
    <source>
        <dbReference type="Pfam" id="PF05193"/>
    </source>
</evidence>
<gene>
    <name evidence="2" type="ORF">RV04_GL000688</name>
</gene>
<dbReference type="InterPro" id="IPR007863">
    <property type="entry name" value="Peptidase_M16_C"/>
</dbReference>
<dbReference type="STRING" id="249189.RV04_GL000688"/>
<dbReference type="InterPro" id="IPR050361">
    <property type="entry name" value="MPP/UQCRC_Complex"/>
</dbReference>
<dbReference type="GO" id="GO:0046872">
    <property type="term" value="F:metal ion binding"/>
    <property type="evidence" value="ECO:0007669"/>
    <property type="project" value="InterPro"/>
</dbReference>
<dbReference type="OrthoDB" id="9762085at2"/>
<dbReference type="AlphaFoldDB" id="A0A1L8TGL5"/>
<reference evidence="2 3" key="1">
    <citation type="submission" date="2014-12" db="EMBL/GenBank/DDBJ databases">
        <title>Draft genome sequences of 29 type strains of Enterococci.</title>
        <authorList>
            <person name="Zhong Z."/>
            <person name="Sun Z."/>
            <person name="Liu W."/>
            <person name="Zhang W."/>
            <person name="Zhang H."/>
        </authorList>
    </citation>
    <scope>NUCLEOTIDE SEQUENCE [LARGE SCALE GENOMIC DNA]</scope>
    <source>
        <strain evidence="2 3">DSM 17122</strain>
    </source>
</reference>
<dbReference type="Gene3D" id="3.30.830.10">
    <property type="entry name" value="Metalloenzyme, LuxS/M16 peptidase-like"/>
    <property type="match status" value="2"/>
</dbReference>
<evidence type="ECO:0000313" key="2">
    <source>
        <dbReference type="EMBL" id="OJG43328.1"/>
    </source>
</evidence>
<dbReference type="PANTHER" id="PTHR11851">
    <property type="entry name" value="METALLOPROTEASE"/>
    <property type="match status" value="1"/>
</dbReference>
<organism evidence="2 3">
    <name type="scientific">Enterococcus hermanniensis</name>
    <dbReference type="NCBI Taxonomy" id="249189"/>
    <lineage>
        <taxon>Bacteria</taxon>
        <taxon>Bacillati</taxon>
        <taxon>Bacillota</taxon>
        <taxon>Bacilli</taxon>
        <taxon>Lactobacillales</taxon>
        <taxon>Enterococcaceae</taxon>
        <taxon>Enterococcus</taxon>
    </lineage>
</organism>
<dbReference type="SUPFAM" id="SSF63411">
    <property type="entry name" value="LuxS/MPP-like metallohydrolase"/>
    <property type="match status" value="2"/>
</dbReference>
<comment type="caution">
    <text evidence="2">The sequence shown here is derived from an EMBL/GenBank/DDBJ whole genome shotgun (WGS) entry which is preliminary data.</text>
</comment>
<dbReference type="RefSeq" id="WP_071858638.1">
    <property type="nucleotide sequence ID" value="NZ_JBHSHK010000023.1"/>
</dbReference>
<proteinExistence type="predicted"/>
<protein>
    <submittedName>
        <fullName evidence="2">Peptidase M16 inactive domain-containing protein</fullName>
    </submittedName>
</protein>
<feature type="domain" description="Peptidase M16 C-terminal" evidence="1">
    <location>
        <begin position="178"/>
        <end position="352"/>
    </location>
</feature>
<dbReference type="Pfam" id="PF05193">
    <property type="entry name" value="Peptidase_M16_C"/>
    <property type="match status" value="1"/>
</dbReference>
<dbReference type="EMBL" id="JXKQ01000014">
    <property type="protein sequence ID" value="OJG43328.1"/>
    <property type="molecule type" value="Genomic_DNA"/>
</dbReference>
<sequence>MIELKTGVRLHIIPTKKYKTIQIYGRFTTRLTKEIMTKRALLANLLETNSFRYPDQSQLSGKLAELYGASFGFDVGRKGNLHWLNVGLGIVNGKYVDDETLLPTALDFFKEVVFNPNIKENHFDEQTFQLEKENLKSYIESLNEDKQTLASLKIKETYFTDEAQQLPSFGTVADLEQLTSQSLATYYREMLAQDQIDLFVIGDVEESVIVELFKQLPFTDRDASFPSIYYHQTSDNVIREQQMQESVTQGKLNLAYATNIYYEDVERFALLVFNGLFGGFPHSKLFMNVREKASLAYYASSSFDTFRGYMQVQTGINSGDREKVLRLVREQLQELQAGDFTDLAFQQTKAMLKNHYLLGLDSMQNMIETTYLGQWLPQSELTDDEWLACLAAVTPKEVQKVAQNIQLQAIFFLDGGQQNG</sequence>
<dbReference type="InterPro" id="IPR011249">
    <property type="entry name" value="Metalloenz_LuxS/M16"/>
</dbReference>
<dbReference type="Proteomes" id="UP000182077">
    <property type="component" value="Unassembled WGS sequence"/>
</dbReference>
<dbReference type="PANTHER" id="PTHR11851:SF186">
    <property type="entry name" value="INACTIVE METALLOPROTEASE YMFF-RELATED"/>
    <property type="match status" value="1"/>
</dbReference>